<evidence type="ECO:0000313" key="1">
    <source>
        <dbReference type="EMBL" id="MEI5906487.1"/>
    </source>
</evidence>
<protein>
    <submittedName>
        <fullName evidence="1">Spore germination protein</fullName>
    </submittedName>
</protein>
<accession>A0ABU8HB70</accession>
<organism evidence="1 2">
    <name type="scientific">Bacillus spongiae</name>
    <dbReference type="NCBI Taxonomy" id="2683610"/>
    <lineage>
        <taxon>Bacteria</taxon>
        <taxon>Bacillati</taxon>
        <taxon>Bacillota</taxon>
        <taxon>Bacilli</taxon>
        <taxon>Bacillales</taxon>
        <taxon>Bacillaceae</taxon>
        <taxon>Bacillus</taxon>
    </lineage>
</organism>
<dbReference type="EMBL" id="JBBAXC010000003">
    <property type="protein sequence ID" value="MEI5906487.1"/>
    <property type="molecule type" value="Genomic_DNA"/>
</dbReference>
<reference evidence="1 2" key="1">
    <citation type="journal article" date="2018" name="J. Microbiol.">
        <title>Bacillus spongiae sp. nov., isolated from sponge of Jeju Island.</title>
        <authorList>
            <person name="Lee G.E."/>
            <person name="Im W.T."/>
            <person name="Park J.S."/>
        </authorList>
    </citation>
    <scope>NUCLEOTIDE SEQUENCE [LARGE SCALE GENOMIC DNA]</scope>
    <source>
        <strain evidence="1 2">135PIL107-10</strain>
    </source>
</reference>
<comment type="caution">
    <text evidence="1">The sequence shown here is derived from an EMBL/GenBank/DDBJ whole genome shotgun (WGS) entry which is preliminary data.</text>
</comment>
<dbReference type="InterPro" id="IPR019618">
    <property type="entry name" value="Spore_germination_GerPA"/>
</dbReference>
<evidence type="ECO:0000313" key="2">
    <source>
        <dbReference type="Proteomes" id="UP001312865"/>
    </source>
</evidence>
<gene>
    <name evidence="1" type="ORF">WAK64_05385</name>
</gene>
<name>A0ABU8HB70_9BACI</name>
<sequence>MPAIVGPVQILNVGGGSVQFGDAVVISPKTSSKSFAGSGAFNTGPFIVTFNGFSITSTLDADGVDQPIVGNN</sequence>
<proteinExistence type="predicted"/>
<dbReference type="PANTHER" id="PTHR37808">
    <property type="entry name" value="SPORE GERMINATION PROTEIN-LIKE PROTEIN YDZR-RELATED"/>
    <property type="match status" value="1"/>
</dbReference>
<dbReference type="Pfam" id="PF10676">
    <property type="entry name" value="gerPA"/>
    <property type="match status" value="1"/>
</dbReference>
<dbReference type="PANTHER" id="PTHR37808:SF3">
    <property type="entry name" value="SPORE GERMINATION PROTEIN GERPA-RELATED"/>
    <property type="match status" value="1"/>
</dbReference>
<keyword evidence="2" id="KW-1185">Reference proteome</keyword>
<dbReference type="Proteomes" id="UP001312865">
    <property type="component" value="Unassembled WGS sequence"/>
</dbReference>
<dbReference type="RefSeq" id="WP_336585918.1">
    <property type="nucleotide sequence ID" value="NZ_JBBAXC010000003.1"/>
</dbReference>